<reference evidence="2" key="1">
    <citation type="submission" date="2016-11" db="UniProtKB">
        <authorList>
            <consortium name="WormBaseParasite"/>
        </authorList>
    </citation>
    <scope>IDENTIFICATION</scope>
</reference>
<dbReference type="GO" id="GO:0016791">
    <property type="term" value="F:phosphatase activity"/>
    <property type="evidence" value="ECO:0007669"/>
    <property type="project" value="UniProtKB-ARBA"/>
</dbReference>
<dbReference type="InterPro" id="IPR051710">
    <property type="entry name" value="Phosphatase_SH3-domain"/>
</dbReference>
<dbReference type="WBParaSite" id="MhA1_Contig561.frz3.gene2">
    <property type="protein sequence ID" value="MhA1_Contig561.frz3.gene2"/>
    <property type="gene ID" value="MhA1_Contig561.frz3.gene2"/>
</dbReference>
<dbReference type="PANTHER" id="PTHR16469">
    <property type="entry name" value="UBIQUITIN-ASSOCIATED AND SH3 DOMAIN-CONTAINING BA-RELATED"/>
    <property type="match status" value="1"/>
</dbReference>
<dbReference type="AlphaFoldDB" id="A0A1I8BTB1"/>
<keyword evidence="1" id="KW-1185">Reference proteome</keyword>
<dbReference type="InterPro" id="IPR013078">
    <property type="entry name" value="His_Pase_superF_clade-1"/>
</dbReference>
<dbReference type="SUPFAM" id="SSF53254">
    <property type="entry name" value="Phosphoglycerate mutase-like"/>
    <property type="match status" value="1"/>
</dbReference>
<evidence type="ECO:0000313" key="2">
    <source>
        <dbReference type="WBParaSite" id="MhA1_Contig561.frz3.gene2"/>
    </source>
</evidence>
<proteinExistence type="predicted"/>
<dbReference type="InterPro" id="IPR029033">
    <property type="entry name" value="His_PPase_superfam"/>
</dbReference>
<accession>A0A1I8BTB1</accession>
<evidence type="ECO:0000313" key="1">
    <source>
        <dbReference type="Proteomes" id="UP000095281"/>
    </source>
</evidence>
<dbReference type="Pfam" id="PF00300">
    <property type="entry name" value="His_Phos_1"/>
    <property type="match status" value="1"/>
</dbReference>
<protein>
    <submittedName>
        <fullName evidence="2">Uncharacterized protein</fullName>
    </submittedName>
</protein>
<dbReference type="SMART" id="SM00855">
    <property type="entry name" value="PGAM"/>
    <property type="match status" value="1"/>
</dbReference>
<name>A0A1I8BTB1_MELHA</name>
<dbReference type="Proteomes" id="UP000095281">
    <property type="component" value="Unplaced"/>
</dbReference>
<dbReference type="CDD" id="cd07040">
    <property type="entry name" value="HP"/>
    <property type="match status" value="1"/>
</dbReference>
<sequence>MADCYMKAFYQKPPLIPSSDVTQFDEAITPHLDFSDKIEDCLESIEEMPKKLFKKLKDLRESTKEKLEEEYKAKILKYAPFLTESSLRNSSVKREILESWRKNNEDKCEGIPKIFTRETKGKLKELYLNDMDNIFNRWRRQLSPFSLSLKCDEAPNVVPEFPKIKRVFWFVRHGERLDNNKTVKDQAKIIGKYHDEGREFELDNSPLSDTGKVRAAVLNQVFDNINIQHLFASPYERTVQTALYLLEESHKNVKKISRRRENITSELKIKLEPAFIESMTDCVDGKIGFDINDLWKHYQKSRIDWTYGSVYNKDNLKDFMKEEGRKSDISCSRRAGEVLTYLLQNLEENHTLQGFSNGILQKQIDDNIYQNDWLQPGEEGADQIVIVTHGLFLNSAINQIAGMFFYSPLTSILKVVELDPDSAIGHASSSGHAASSSSSTGPNYLENLRLVHFGATEQFVGQQDFGASYFQH</sequence>
<organism evidence="1 2">
    <name type="scientific">Meloidogyne hapla</name>
    <name type="common">Root-knot nematode worm</name>
    <dbReference type="NCBI Taxonomy" id="6305"/>
    <lineage>
        <taxon>Eukaryota</taxon>
        <taxon>Metazoa</taxon>
        <taxon>Ecdysozoa</taxon>
        <taxon>Nematoda</taxon>
        <taxon>Chromadorea</taxon>
        <taxon>Rhabditida</taxon>
        <taxon>Tylenchina</taxon>
        <taxon>Tylenchomorpha</taxon>
        <taxon>Tylenchoidea</taxon>
        <taxon>Meloidogynidae</taxon>
        <taxon>Meloidogyninae</taxon>
        <taxon>Meloidogyne</taxon>
    </lineage>
</organism>
<dbReference type="PANTHER" id="PTHR16469:SF27">
    <property type="entry name" value="UBIQUITIN-ASSOCIATED AND SH3 DOMAIN-CONTAINING BA-RELATED"/>
    <property type="match status" value="1"/>
</dbReference>
<dbReference type="Gene3D" id="3.40.50.1240">
    <property type="entry name" value="Phosphoglycerate mutase-like"/>
    <property type="match status" value="1"/>
</dbReference>